<proteinExistence type="predicted"/>
<reference evidence="2" key="2">
    <citation type="submission" date="2020-11" db="EMBL/GenBank/DDBJ databases">
        <authorList>
            <person name="McCartney M.A."/>
            <person name="Auch B."/>
            <person name="Kono T."/>
            <person name="Mallez S."/>
            <person name="Becker A."/>
            <person name="Gohl D.M."/>
            <person name="Silverstein K.A.T."/>
            <person name="Koren S."/>
            <person name="Bechman K.B."/>
            <person name="Herman A."/>
            <person name="Abrahante J.E."/>
            <person name="Garbe J."/>
        </authorList>
    </citation>
    <scope>NUCLEOTIDE SEQUENCE</scope>
    <source>
        <strain evidence="2">Duluth1</strain>
        <tissue evidence="2">Whole animal</tissue>
    </source>
</reference>
<dbReference type="Pfam" id="PF25794">
    <property type="entry name" value="SACS"/>
    <property type="match status" value="1"/>
</dbReference>
<dbReference type="OrthoDB" id="6140196at2759"/>
<dbReference type="PANTHER" id="PTHR15600">
    <property type="entry name" value="SACSIN"/>
    <property type="match status" value="1"/>
</dbReference>
<dbReference type="GO" id="GO:0030544">
    <property type="term" value="F:Hsp70 protein binding"/>
    <property type="evidence" value="ECO:0007669"/>
    <property type="project" value="TreeGrafter"/>
</dbReference>
<dbReference type="InterPro" id="IPR036890">
    <property type="entry name" value="HATPase_C_sf"/>
</dbReference>
<protein>
    <recommendedName>
        <fullName evidence="1">Sacsin/Nov domain-containing protein</fullName>
    </recommendedName>
</protein>
<dbReference type="EMBL" id="JAIWYP010000007">
    <property type="protein sequence ID" value="KAH3801230.1"/>
    <property type="molecule type" value="Genomic_DNA"/>
</dbReference>
<accession>A0A9D4J7E0</accession>
<reference evidence="2" key="1">
    <citation type="journal article" date="2019" name="bioRxiv">
        <title>The Genome of the Zebra Mussel, Dreissena polymorpha: A Resource for Invasive Species Research.</title>
        <authorList>
            <person name="McCartney M.A."/>
            <person name="Auch B."/>
            <person name="Kono T."/>
            <person name="Mallez S."/>
            <person name="Zhang Y."/>
            <person name="Obille A."/>
            <person name="Becker A."/>
            <person name="Abrahante J.E."/>
            <person name="Garbe J."/>
            <person name="Badalamenti J.P."/>
            <person name="Herman A."/>
            <person name="Mangelson H."/>
            <person name="Liachko I."/>
            <person name="Sullivan S."/>
            <person name="Sone E.D."/>
            <person name="Koren S."/>
            <person name="Silverstein K.A.T."/>
            <person name="Beckman K.B."/>
            <person name="Gohl D.M."/>
        </authorList>
    </citation>
    <scope>NUCLEOTIDE SEQUENCE</scope>
    <source>
        <strain evidence="2">Duluth1</strain>
        <tissue evidence="2">Whole animal</tissue>
    </source>
</reference>
<dbReference type="InterPro" id="IPR058210">
    <property type="entry name" value="SACS/Nov_dom"/>
</dbReference>
<dbReference type="InterPro" id="IPR052972">
    <property type="entry name" value="Sacsin_chaperone_reg"/>
</dbReference>
<dbReference type="Gene3D" id="3.30.565.10">
    <property type="entry name" value="Histidine kinase-like ATPase, C-terminal domain"/>
    <property type="match status" value="1"/>
</dbReference>
<evidence type="ECO:0000313" key="3">
    <source>
        <dbReference type="Proteomes" id="UP000828390"/>
    </source>
</evidence>
<dbReference type="SUPFAM" id="SSF55874">
    <property type="entry name" value="ATPase domain of HSP90 chaperone/DNA topoisomerase II/histidine kinase"/>
    <property type="match status" value="1"/>
</dbReference>
<evidence type="ECO:0000313" key="2">
    <source>
        <dbReference type="EMBL" id="KAH3801230.1"/>
    </source>
</evidence>
<dbReference type="AlphaFoldDB" id="A0A9D4J7E0"/>
<sequence length="455" mass="51361">MASSSGGPRKRRPDFSCMEQPPLIKQLRGILSEYPDGGQILKELIQNADDAGASELKIMVESRRINRNLTDKSPEFTKFFQAPALCIFNDAEFTEEDWRGIRMIYSSVKEEDSLKVGRFGLGFKSVFHMTDYPCVISGDTMLLIDPQRPAHEVNAKLKINEIHEIEGMDTSDVLRAIGGKYGFNKSVVEKGYFRGTMFWFPLREKASPISEDVYGVGKVEKLFGSLSLESSSILIFLKSLVRLHLLKMSQSGKEEHVLRVQIQDEKEIQTRRQSFFSCIKSASSKQDLSCVLKMTIKEETASETLKLTKWLVVNYYIVHSATNDFKRLIQSPKLGLSPCVGVAAKIEPLSAVEGHIFCFLPLPKEGTKLTGLPFHVNGFFALSQNRHHLKWATDDQDHQYVNDEILWNGKLLTEALPLAFQKALDTSISNAETYGNKASLVDEVYLWIPNLETVH</sequence>
<name>A0A9D4J7E0_DREPO</name>
<feature type="domain" description="Sacsin/Nov" evidence="1">
    <location>
        <begin position="21"/>
        <end position="255"/>
    </location>
</feature>
<dbReference type="Proteomes" id="UP000828390">
    <property type="component" value="Unassembled WGS sequence"/>
</dbReference>
<evidence type="ECO:0000259" key="1">
    <source>
        <dbReference type="Pfam" id="PF25794"/>
    </source>
</evidence>
<comment type="caution">
    <text evidence="2">The sequence shown here is derived from an EMBL/GenBank/DDBJ whole genome shotgun (WGS) entry which is preliminary data.</text>
</comment>
<gene>
    <name evidence="2" type="ORF">DPMN_154877</name>
</gene>
<dbReference type="PANTHER" id="PTHR15600:SF42">
    <property type="entry name" value="SACSIN"/>
    <property type="match status" value="1"/>
</dbReference>
<organism evidence="2 3">
    <name type="scientific">Dreissena polymorpha</name>
    <name type="common">Zebra mussel</name>
    <name type="synonym">Mytilus polymorpha</name>
    <dbReference type="NCBI Taxonomy" id="45954"/>
    <lineage>
        <taxon>Eukaryota</taxon>
        <taxon>Metazoa</taxon>
        <taxon>Spiralia</taxon>
        <taxon>Lophotrochozoa</taxon>
        <taxon>Mollusca</taxon>
        <taxon>Bivalvia</taxon>
        <taxon>Autobranchia</taxon>
        <taxon>Heteroconchia</taxon>
        <taxon>Euheterodonta</taxon>
        <taxon>Imparidentia</taxon>
        <taxon>Neoheterodontei</taxon>
        <taxon>Myida</taxon>
        <taxon>Dreissenoidea</taxon>
        <taxon>Dreissenidae</taxon>
        <taxon>Dreissena</taxon>
    </lineage>
</organism>
<keyword evidence="3" id="KW-1185">Reference proteome</keyword>
<dbReference type="NCBIfam" id="NF047352">
    <property type="entry name" value="P_loop_sacsin"/>
    <property type="match status" value="1"/>
</dbReference>